<dbReference type="Pfam" id="PF13350">
    <property type="entry name" value="Y_phosphatase3"/>
    <property type="match status" value="1"/>
</dbReference>
<dbReference type="EMBL" id="JBHSJO010000001">
    <property type="protein sequence ID" value="MFC5019986.1"/>
    <property type="molecule type" value="Genomic_DNA"/>
</dbReference>
<dbReference type="InterPro" id="IPR026893">
    <property type="entry name" value="Tyr/Ser_Pase_IphP-type"/>
</dbReference>
<evidence type="ECO:0000313" key="1">
    <source>
        <dbReference type="EMBL" id="MFC5019986.1"/>
    </source>
</evidence>
<accession>A0ABV9X726</accession>
<comment type="caution">
    <text evidence="1">The sequence shown here is derived from an EMBL/GenBank/DDBJ whole genome shotgun (WGS) entry which is preliminary data.</text>
</comment>
<organism evidence="1 2">
    <name type="scientific">Streptomyces lienomycini</name>
    <dbReference type="NCBI Taxonomy" id="284035"/>
    <lineage>
        <taxon>Bacteria</taxon>
        <taxon>Bacillati</taxon>
        <taxon>Actinomycetota</taxon>
        <taxon>Actinomycetes</taxon>
        <taxon>Kitasatosporales</taxon>
        <taxon>Streptomycetaceae</taxon>
        <taxon>Streptomyces</taxon>
    </lineage>
</organism>
<gene>
    <name evidence="1" type="ORF">ACFPRC_34630</name>
</gene>
<protein>
    <submittedName>
        <fullName evidence="1">Tyrosine-protein phosphatase</fullName>
    </submittedName>
</protein>
<dbReference type="Proteomes" id="UP001595855">
    <property type="component" value="Unassembled WGS sequence"/>
</dbReference>
<evidence type="ECO:0000313" key="2">
    <source>
        <dbReference type="Proteomes" id="UP001595855"/>
    </source>
</evidence>
<reference evidence="2" key="1">
    <citation type="journal article" date="2019" name="Int. J. Syst. Evol. Microbiol.">
        <title>The Global Catalogue of Microorganisms (GCM) 10K type strain sequencing project: providing services to taxonomists for standard genome sequencing and annotation.</title>
        <authorList>
            <consortium name="The Broad Institute Genomics Platform"/>
            <consortium name="The Broad Institute Genome Sequencing Center for Infectious Disease"/>
            <person name="Wu L."/>
            <person name="Ma J."/>
        </authorList>
    </citation>
    <scope>NUCLEOTIDE SEQUENCE [LARGE SCALE GENOMIC DNA]</scope>
    <source>
        <strain evidence="2">CGMCC 4.1542</strain>
    </source>
</reference>
<proteinExistence type="predicted"/>
<dbReference type="RefSeq" id="WP_271414016.1">
    <property type="nucleotide sequence ID" value="NZ_BAAATN010000007.1"/>
</dbReference>
<name>A0ABV9X726_9ACTN</name>
<keyword evidence="2" id="KW-1185">Reference proteome</keyword>
<sequence>MEPSWPRAAFAEVDHLYGDFDSYVGEGLRLDAETAETLRAKPLTG</sequence>